<organism evidence="1 2">
    <name type="scientific">Pseudoalteromonas undina</name>
    <dbReference type="NCBI Taxonomy" id="43660"/>
    <lineage>
        <taxon>Bacteria</taxon>
        <taxon>Pseudomonadati</taxon>
        <taxon>Pseudomonadota</taxon>
        <taxon>Gammaproteobacteria</taxon>
        <taxon>Alteromonadales</taxon>
        <taxon>Pseudoalteromonadaceae</taxon>
        <taxon>Pseudoalteromonas</taxon>
    </lineage>
</organism>
<reference evidence="1" key="1">
    <citation type="journal article" date="2012" name="J. Bacteriol.">
        <title>Genome sequences of type strains of seven species of the marine bacterium Pseudoalteromonas.</title>
        <authorList>
            <person name="Xie B.B."/>
            <person name="Shu Y.L."/>
            <person name="Qin Q.L."/>
            <person name="Rong J.C."/>
            <person name="Zhang X.Y."/>
            <person name="Chen X.L."/>
            <person name="Shi M."/>
            <person name="He H.L."/>
            <person name="Zhou B.C."/>
            <person name="Zhang Y.Z."/>
        </authorList>
    </citation>
    <scope>NUCLEOTIDE SEQUENCE [LARGE SCALE GENOMIC DNA]</scope>
    <source>
        <strain evidence="1">NCIMB 2128</strain>
    </source>
</reference>
<sequence>MISEIDTNEFDDDLVRQFIEHRVISLAFGVHTYSEMIVRKVVTKEEESKFNKNLSVYNQIESTLAQRAYEYSTEELFNQLVACKKILDANIQN</sequence>
<evidence type="ECO:0000313" key="1">
    <source>
        <dbReference type="EMBL" id="ERG60611.1"/>
    </source>
</evidence>
<comment type="caution">
    <text evidence="1">The sequence shown here is derived from an EMBL/GenBank/DDBJ whole genome shotgun (WGS) entry which is preliminary data.</text>
</comment>
<dbReference type="EMBL" id="AHCF02000022">
    <property type="protein sequence ID" value="ERG60611.1"/>
    <property type="molecule type" value="Genomic_DNA"/>
</dbReference>
<proteinExistence type="predicted"/>
<evidence type="ECO:0000313" key="2">
    <source>
        <dbReference type="Proteomes" id="UP000016534"/>
    </source>
</evidence>
<gene>
    <name evidence="1" type="ORF">PUND_11455</name>
</gene>
<evidence type="ECO:0008006" key="3">
    <source>
        <dbReference type="Google" id="ProtNLM"/>
    </source>
</evidence>
<keyword evidence="2" id="KW-1185">Reference proteome</keyword>
<name>A0ABN0NGC2_9GAMM</name>
<reference evidence="1" key="2">
    <citation type="submission" date="2013-04" db="EMBL/GenBank/DDBJ databases">
        <title>Genome sequence of Pseudoalteromonas undina.</title>
        <authorList>
            <person name="Xie B.-B."/>
            <person name="Rong J.-C."/>
            <person name="Qin Q.-L."/>
            <person name="Shu Y.-L."/>
            <person name="Zhang Y.-Z."/>
        </authorList>
    </citation>
    <scope>NUCLEOTIDE SEQUENCE</scope>
    <source>
        <strain evidence="1">NCIMB 2128</strain>
    </source>
</reference>
<protein>
    <recommendedName>
        <fullName evidence="3">Orphan protein</fullName>
    </recommendedName>
</protein>
<dbReference type="Proteomes" id="UP000016534">
    <property type="component" value="Unassembled WGS sequence"/>
</dbReference>
<accession>A0ABN0NGC2</accession>